<organism evidence="3 4">
    <name type="scientific">Virgibacillus byunsanensis</name>
    <dbReference type="NCBI Taxonomy" id="570945"/>
    <lineage>
        <taxon>Bacteria</taxon>
        <taxon>Bacillati</taxon>
        <taxon>Bacillota</taxon>
        <taxon>Bacilli</taxon>
        <taxon>Bacillales</taxon>
        <taxon>Bacillaceae</taxon>
        <taxon>Virgibacillus</taxon>
    </lineage>
</organism>
<dbReference type="RefSeq" id="WP_390361319.1">
    <property type="nucleotide sequence ID" value="NZ_JBHTKJ010000018.1"/>
</dbReference>
<dbReference type="SUPFAM" id="SSF109854">
    <property type="entry name" value="DinB/YfiT-like putative metalloenzymes"/>
    <property type="match status" value="1"/>
</dbReference>
<name>A0ABW3LJ18_9BACI</name>
<dbReference type="PANTHER" id="PTHR37302">
    <property type="entry name" value="SLR1116 PROTEIN"/>
    <property type="match status" value="1"/>
</dbReference>
<reference evidence="4" key="1">
    <citation type="journal article" date="2019" name="Int. J. Syst. Evol. Microbiol.">
        <title>The Global Catalogue of Microorganisms (GCM) 10K type strain sequencing project: providing services to taxonomists for standard genome sequencing and annotation.</title>
        <authorList>
            <consortium name="The Broad Institute Genomics Platform"/>
            <consortium name="The Broad Institute Genome Sequencing Center for Infectious Disease"/>
            <person name="Wu L."/>
            <person name="Ma J."/>
        </authorList>
    </citation>
    <scope>NUCLEOTIDE SEQUENCE [LARGE SCALE GENOMIC DNA]</scope>
    <source>
        <strain evidence="4">CCUG 56754</strain>
    </source>
</reference>
<evidence type="ECO:0000313" key="4">
    <source>
        <dbReference type="Proteomes" id="UP001597040"/>
    </source>
</evidence>
<comment type="caution">
    <text evidence="3">The sequence shown here is derived from an EMBL/GenBank/DDBJ whole genome shotgun (WGS) entry which is preliminary data.</text>
</comment>
<comment type="similarity">
    <text evidence="1">Belongs to the DinB family.</text>
</comment>
<dbReference type="EMBL" id="JBHTKJ010000018">
    <property type="protein sequence ID" value="MFD1038385.1"/>
    <property type="molecule type" value="Genomic_DNA"/>
</dbReference>
<keyword evidence="2" id="KW-0479">Metal-binding</keyword>
<evidence type="ECO:0000313" key="3">
    <source>
        <dbReference type="EMBL" id="MFD1038385.1"/>
    </source>
</evidence>
<dbReference type="InterPro" id="IPR034660">
    <property type="entry name" value="DinB/YfiT-like"/>
</dbReference>
<dbReference type="PANTHER" id="PTHR37302:SF3">
    <property type="entry name" value="DAMAGE-INDUCIBLE PROTEIN DINB"/>
    <property type="match status" value="1"/>
</dbReference>
<accession>A0ABW3LJ18</accession>
<dbReference type="Gene3D" id="1.20.120.450">
    <property type="entry name" value="dinb family like domain"/>
    <property type="match status" value="1"/>
</dbReference>
<proteinExistence type="inferred from homology"/>
<dbReference type="Pfam" id="PF05163">
    <property type="entry name" value="DinB"/>
    <property type="match status" value="1"/>
</dbReference>
<protein>
    <submittedName>
        <fullName evidence="3">DinB family protein</fullName>
    </submittedName>
</protein>
<dbReference type="Proteomes" id="UP001597040">
    <property type="component" value="Unassembled WGS sequence"/>
</dbReference>
<keyword evidence="4" id="KW-1185">Reference proteome</keyword>
<evidence type="ECO:0000256" key="1">
    <source>
        <dbReference type="ARBA" id="ARBA00008635"/>
    </source>
</evidence>
<gene>
    <name evidence="3" type="ORF">ACFQ3N_08230</name>
</gene>
<evidence type="ECO:0000256" key="2">
    <source>
        <dbReference type="ARBA" id="ARBA00022723"/>
    </source>
</evidence>
<dbReference type="InterPro" id="IPR007837">
    <property type="entry name" value="DinB"/>
</dbReference>
<sequence>MTDMRDVFKETDNLVQEFLQEYAGQWYLAISSTVSWQEKPIDFTILWLFTHTITHEFHHKGQIVKMGRLLGYNPPDTDLIEPL</sequence>